<name>A0ABX8GSZ9_9BACT</name>
<dbReference type="EMBL" id="CP076128">
    <property type="protein sequence ID" value="QWG06714.1"/>
    <property type="molecule type" value="Genomic_DNA"/>
</dbReference>
<protein>
    <submittedName>
        <fullName evidence="1">Haloacid dehalogenase-like hydrolase</fullName>
    </submittedName>
</protein>
<sequence>MKKIYKLLLVLSIVFISNIITAQDLKSWKEPMRSEMIKMIEKAPKKNRIATFDMDGTMISESPAYDIAIFTQKYSDAKIASKDDLVKALLALAKDEKYKEYVDDFFTTHKSKVYQPMVELVELLKKNQFKVILCTASEDYFGTVAMNTAFPIFDDVIGTNFKVRLNDKEGKVENLREAGIRPMFAFGNSDGDYAMLEYAKKGGFIVLHNDKASGEYDKPEEYIKECEENNFKMIRINGDWKTIFK</sequence>
<organism evidence="1 2">
    <name type="scientific">Flammeovirga kamogawensis</name>
    <dbReference type="NCBI Taxonomy" id="373891"/>
    <lineage>
        <taxon>Bacteria</taxon>
        <taxon>Pseudomonadati</taxon>
        <taxon>Bacteroidota</taxon>
        <taxon>Cytophagia</taxon>
        <taxon>Cytophagales</taxon>
        <taxon>Flammeovirgaceae</taxon>
        <taxon>Flammeovirga</taxon>
    </lineage>
</organism>
<dbReference type="InterPro" id="IPR023214">
    <property type="entry name" value="HAD_sf"/>
</dbReference>
<keyword evidence="2" id="KW-1185">Reference proteome</keyword>
<dbReference type="RefSeq" id="WP_144074120.1">
    <property type="nucleotide sequence ID" value="NZ_CP076128.1"/>
</dbReference>
<gene>
    <name evidence="1" type="ORF">KM029_15595</name>
</gene>
<proteinExistence type="predicted"/>
<dbReference type="Pfam" id="PF12710">
    <property type="entry name" value="HAD"/>
    <property type="match status" value="1"/>
</dbReference>
<dbReference type="SUPFAM" id="SSF56784">
    <property type="entry name" value="HAD-like"/>
    <property type="match status" value="1"/>
</dbReference>
<dbReference type="Proteomes" id="UP000682802">
    <property type="component" value="Chromosome 1"/>
</dbReference>
<dbReference type="InterPro" id="IPR036412">
    <property type="entry name" value="HAD-like_sf"/>
</dbReference>
<evidence type="ECO:0000313" key="1">
    <source>
        <dbReference type="EMBL" id="QWG06714.1"/>
    </source>
</evidence>
<accession>A0ABX8GSZ9</accession>
<dbReference type="Gene3D" id="3.40.50.1000">
    <property type="entry name" value="HAD superfamily/HAD-like"/>
    <property type="match status" value="1"/>
</dbReference>
<evidence type="ECO:0000313" key="2">
    <source>
        <dbReference type="Proteomes" id="UP000682802"/>
    </source>
</evidence>
<reference evidence="1 2" key="1">
    <citation type="submission" date="2021-05" db="EMBL/GenBank/DDBJ databases">
        <title>Comparative genomic studies on the polysaccharide-degrading batcterial strains of the Flammeovirga genus.</title>
        <authorList>
            <person name="Zewei F."/>
            <person name="Zheng Z."/>
            <person name="Yu L."/>
            <person name="Ruyue G."/>
            <person name="Yanhong M."/>
            <person name="Yuanyuan C."/>
            <person name="Jingyan G."/>
            <person name="Wenjun H."/>
        </authorList>
    </citation>
    <scope>NUCLEOTIDE SEQUENCE [LARGE SCALE GENOMIC DNA]</scope>
    <source>
        <strain evidence="1 2">YS10</strain>
    </source>
</reference>